<keyword evidence="5" id="KW-0645">Protease</keyword>
<comment type="similarity">
    <text evidence="2">In the N-terminal section; belongs to the glycosyltransferase 51 family.</text>
</comment>
<dbReference type="InterPro" id="IPR012338">
    <property type="entry name" value="Beta-lactam/transpept-like"/>
</dbReference>
<feature type="transmembrane region" description="Helical" evidence="19">
    <location>
        <begin position="78"/>
        <end position="99"/>
    </location>
</feature>
<evidence type="ECO:0000259" key="21">
    <source>
        <dbReference type="Pfam" id="PF00912"/>
    </source>
</evidence>
<dbReference type="SUPFAM" id="SSF53955">
    <property type="entry name" value="Lysozyme-like"/>
    <property type="match status" value="1"/>
</dbReference>
<dbReference type="EMBL" id="JACHGK010000005">
    <property type="protein sequence ID" value="MBB6445197.1"/>
    <property type="molecule type" value="Genomic_DNA"/>
</dbReference>
<evidence type="ECO:0000256" key="7">
    <source>
        <dbReference type="ARBA" id="ARBA00022679"/>
    </source>
</evidence>
<sequence>MSMRLFKYFHFFLYLRYDYVNYGKPAGDSEYKMGHIQSVWKKIKHHVWDKISPGVQRAGRKAFAGFTSFWKERHLTQILFLVFLVFLLAVILFFSFTAWRANVKTLQDGLSQATVIYDKDGDLATKIETNRTEGITLTNLPDYIPNAVIAIEDRRFREHHGFDLKGMARAFFGNLISGSITGGGSTITQQLTKNALLSPEKTYKRKMEELFLAVEIEKNYSKDEILTMYLNQVYFGSGAWGIDQASWKYFNKDIGQVTISEAAMLAGLLQSPSALDPFKHYDKAMNRRNVVLGAMKEEGMITEEEYKAAKNEHIILEDGGGSYIKRDYPYYVDAVLDEAIHEYGLTQEEIITRGYRIYTEMDQNIQATLEQIYKQNSSFPRGMNGADVQSGAVLLDPESGGVRGLVGGRGDYVFRGFNRATHMKAQPGSTLKPLAVYTAALEEGYTKESMLKDEPIVFDDYAPENYSHTYQGEVPMYEAVAESLNIPPVWLLHEIGLEKGIASLEKFGIPLEKEDHYLGIALGGMSKGVSPLQMAEAYSVFANDGKRKDGHLITKIVGPTGNTIAKHNSKTTRVTSKKVAKDITSLLLGVVESGTGQSAQIPGVQLAGKTGSTQLPYKDINGTKDQWFVGYTPNLVGAVWLGYDQTDRQHYLSSSSSETAAPLFKMIMERMQPFTETEKFKSESVQSQLSGENDGQFMKEQREKLKEQSEKVKEKIIEEYPTWKEKVEQGINDGVDLGLKVKDKIENLIGR</sequence>
<feature type="region of interest" description="Disordered" evidence="18">
    <location>
        <begin position="686"/>
        <end position="705"/>
    </location>
</feature>
<dbReference type="AlphaFoldDB" id="A0A7X0LW61"/>
<dbReference type="GO" id="GO:0008360">
    <property type="term" value="P:regulation of cell shape"/>
    <property type="evidence" value="ECO:0007669"/>
    <property type="project" value="UniProtKB-KW"/>
</dbReference>
<dbReference type="GO" id="GO:0030288">
    <property type="term" value="C:outer membrane-bounded periplasmic space"/>
    <property type="evidence" value="ECO:0007669"/>
    <property type="project" value="TreeGrafter"/>
</dbReference>
<evidence type="ECO:0000256" key="10">
    <source>
        <dbReference type="ARBA" id="ARBA00022960"/>
    </source>
</evidence>
<comment type="catalytic activity">
    <reaction evidence="17">
        <text>[GlcNAc-(1-&gt;4)-Mur2Ac(oyl-L-Ala-gamma-D-Glu-L-Lys-D-Ala-D-Ala)](n)-di-trans,octa-cis-undecaprenyl diphosphate + beta-D-GlcNAc-(1-&gt;4)-Mur2Ac(oyl-L-Ala-gamma-D-Glu-L-Lys-D-Ala-D-Ala)-di-trans,octa-cis-undecaprenyl diphosphate = [GlcNAc-(1-&gt;4)-Mur2Ac(oyl-L-Ala-gamma-D-Glu-L-Lys-D-Ala-D-Ala)](n+1)-di-trans,octa-cis-undecaprenyl diphosphate + di-trans,octa-cis-undecaprenyl diphosphate + H(+)</text>
        <dbReference type="Rhea" id="RHEA:23708"/>
        <dbReference type="Rhea" id="RHEA-COMP:9602"/>
        <dbReference type="Rhea" id="RHEA-COMP:9603"/>
        <dbReference type="ChEBI" id="CHEBI:15378"/>
        <dbReference type="ChEBI" id="CHEBI:58405"/>
        <dbReference type="ChEBI" id="CHEBI:60033"/>
        <dbReference type="ChEBI" id="CHEBI:78435"/>
        <dbReference type="EC" id="2.4.99.28"/>
    </reaction>
</comment>
<evidence type="ECO:0000256" key="17">
    <source>
        <dbReference type="ARBA" id="ARBA00049902"/>
    </source>
</evidence>
<keyword evidence="9" id="KW-0378">Hydrolase</keyword>
<dbReference type="Gene3D" id="3.40.710.10">
    <property type="entry name" value="DD-peptidase/beta-lactamase superfamily"/>
    <property type="match status" value="1"/>
</dbReference>
<evidence type="ECO:0000256" key="18">
    <source>
        <dbReference type="SAM" id="MobiDB-lite"/>
    </source>
</evidence>
<proteinExistence type="inferred from homology"/>
<evidence type="ECO:0000256" key="16">
    <source>
        <dbReference type="ARBA" id="ARBA00034000"/>
    </source>
</evidence>
<evidence type="ECO:0000256" key="19">
    <source>
        <dbReference type="SAM" id="Phobius"/>
    </source>
</evidence>
<dbReference type="PANTHER" id="PTHR32282">
    <property type="entry name" value="BINDING PROTEIN TRANSPEPTIDASE, PUTATIVE-RELATED"/>
    <property type="match status" value="1"/>
</dbReference>
<evidence type="ECO:0000256" key="14">
    <source>
        <dbReference type="ARBA" id="ARBA00023268"/>
    </source>
</evidence>
<protein>
    <submittedName>
        <fullName evidence="22">Penicillin-binding protein 2A</fullName>
        <ecNumber evidence="22">2.3.2.-</ecNumber>
        <ecNumber evidence="22">2.4.1.129</ecNumber>
    </submittedName>
</protein>
<evidence type="ECO:0000256" key="5">
    <source>
        <dbReference type="ARBA" id="ARBA00022670"/>
    </source>
</evidence>
<accession>A0A7X0LW61</accession>
<dbReference type="InterPro" id="IPR001264">
    <property type="entry name" value="Glyco_trans_51"/>
</dbReference>
<evidence type="ECO:0000313" key="23">
    <source>
        <dbReference type="Proteomes" id="UP000531594"/>
    </source>
</evidence>
<evidence type="ECO:0000256" key="1">
    <source>
        <dbReference type="ARBA" id="ARBA00007090"/>
    </source>
</evidence>
<dbReference type="GO" id="GO:0016746">
    <property type="term" value="F:acyltransferase activity"/>
    <property type="evidence" value="ECO:0007669"/>
    <property type="project" value="UniProtKB-KW"/>
</dbReference>
<dbReference type="PANTHER" id="PTHR32282:SF32">
    <property type="entry name" value="PENICILLIN-BINDING PROTEIN 2A"/>
    <property type="match status" value="1"/>
</dbReference>
<evidence type="ECO:0000256" key="3">
    <source>
        <dbReference type="ARBA" id="ARBA00022475"/>
    </source>
</evidence>
<keyword evidence="7 22" id="KW-0808">Transferase</keyword>
<dbReference type="Gene3D" id="1.10.3810.10">
    <property type="entry name" value="Biosynthetic peptidoglycan transglycosylase-like"/>
    <property type="match status" value="1"/>
</dbReference>
<keyword evidence="3" id="KW-1003">Cell membrane</keyword>
<feature type="domain" description="Penicillin-binding protein transpeptidase" evidence="20">
    <location>
        <begin position="391"/>
        <end position="669"/>
    </location>
</feature>
<evidence type="ECO:0000259" key="20">
    <source>
        <dbReference type="Pfam" id="PF00905"/>
    </source>
</evidence>
<keyword evidence="15" id="KW-0961">Cell wall biogenesis/degradation</keyword>
<keyword evidence="11" id="KW-0573">Peptidoglycan synthesis</keyword>
<name>A0A7X0LW61_9BACI</name>
<dbReference type="Proteomes" id="UP000531594">
    <property type="component" value="Unassembled WGS sequence"/>
</dbReference>
<dbReference type="Pfam" id="PF00905">
    <property type="entry name" value="Transpeptidase"/>
    <property type="match status" value="1"/>
</dbReference>
<dbReference type="GO" id="GO:0009002">
    <property type="term" value="F:serine-type D-Ala-D-Ala carboxypeptidase activity"/>
    <property type="evidence" value="ECO:0007669"/>
    <property type="project" value="UniProtKB-EC"/>
</dbReference>
<dbReference type="InterPro" id="IPR050396">
    <property type="entry name" value="Glycosyltr_51/Transpeptidase"/>
</dbReference>
<dbReference type="EC" id="2.4.1.129" evidence="22"/>
<dbReference type="SUPFAM" id="SSF56601">
    <property type="entry name" value="beta-lactamase/transpeptidase-like"/>
    <property type="match status" value="1"/>
</dbReference>
<keyword evidence="10" id="KW-0133">Cell shape</keyword>
<dbReference type="GO" id="GO:0071555">
    <property type="term" value="P:cell wall organization"/>
    <property type="evidence" value="ECO:0007669"/>
    <property type="project" value="UniProtKB-KW"/>
</dbReference>
<evidence type="ECO:0000256" key="15">
    <source>
        <dbReference type="ARBA" id="ARBA00023316"/>
    </source>
</evidence>
<evidence type="ECO:0000256" key="8">
    <source>
        <dbReference type="ARBA" id="ARBA00022692"/>
    </source>
</evidence>
<dbReference type="EC" id="2.3.2.-" evidence="22"/>
<dbReference type="NCBIfam" id="TIGR02074">
    <property type="entry name" value="PBP_1a_fam"/>
    <property type="match status" value="1"/>
</dbReference>
<keyword evidence="8 19" id="KW-0812">Transmembrane</keyword>
<dbReference type="GO" id="GO:0008658">
    <property type="term" value="F:penicillin binding"/>
    <property type="evidence" value="ECO:0007669"/>
    <property type="project" value="InterPro"/>
</dbReference>
<keyword evidence="6 22" id="KW-0328">Glycosyltransferase</keyword>
<comment type="similarity">
    <text evidence="1">In the C-terminal section; belongs to the transpeptidase family.</text>
</comment>
<dbReference type="InterPro" id="IPR001460">
    <property type="entry name" value="PCN-bd_Tpept"/>
</dbReference>
<evidence type="ECO:0000256" key="11">
    <source>
        <dbReference type="ARBA" id="ARBA00022984"/>
    </source>
</evidence>
<keyword evidence="4" id="KW-0121">Carboxypeptidase</keyword>
<evidence type="ECO:0000256" key="13">
    <source>
        <dbReference type="ARBA" id="ARBA00023136"/>
    </source>
</evidence>
<dbReference type="FunFam" id="1.10.3810.10:FF:000001">
    <property type="entry name" value="Penicillin-binding protein 1A"/>
    <property type="match status" value="1"/>
</dbReference>
<dbReference type="GO" id="GO:0009252">
    <property type="term" value="P:peptidoglycan biosynthetic process"/>
    <property type="evidence" value="ECO:0007669"/>
    <property type="project" value="UniProtKB-KW"/>
</dbReference>
<evidence type="ECO:0000256" key="9">
    <source>
        <dbReference type="ARBA" id="ARBA00022801"/>
    </source>
</evidence>
<feature type="domain" description="Glycosyl transferase family 51" evidence="21">
    <location>
        <begin position="123"/>
        <end position="296"/>
    </location>
</feature>
<evidence type="ECO:0000313" key="22">
    <source>
        <dbReference type="EMBL" id="MBB6445197.1"/>
    </source>
</evidence>
<dbReference type="GO" id="GO:0006508">
    <property type="term" value="P:proteolysis"/>
    <property type="evidence" value="ECO:0007669"/>
    <property type="project" value="UniProtKB-KW"/>
</dbReference>
<dbReference type="GO" id="GO:0008955">
    <property type="term" value="F:peptidoglycan glycosyltransferase activity"/>
    <property type="evidence" value="ECO:0007669"/>
    <property type="project" value="UniProtKB-EC"/>
</dbReference>
<keyword evidence="12 19" id="KW-1133">Transmembrane helix</keyword>
<evidence type="ECO:0000256" key="4">
    <source>
        <dbReference type="ARBA" id="ARBA00022645"/>
    </source>
</evidence>
<keyword evidence="13 19" id="KW-0472">Membrane</keyword>
<dbReference type="InterPro" id="IPR036950">
    <property type="entry name" value="PBP_transglycosylase"/>
</dbReference>
<keyword evidence="23" id="KW-1185">Reference proteome</keyword>
<organism evidence="22 23">
    <name type="scientific">Bacillus benzoevorans</name>
    <dbReference type="NCBI Taxonomy" id="1456"/>
    <lineage>
        <taxon>Bacteria</taxon>
        <taxon>Bacillati</taxon>
        <taxon>Bacillota</taxon>
        <taxon>Bacilli</taxon>
        <taxon>Bacillales</taxon>
        <taxon>Bacillaceae</taxon>
        <taxon>Bacillus</taxon>
    </lineage>
</organism>
<comment type="caution">
    <text evidence="22">The sequence shown here is derived from an EMBL/GenBank/DDBJ whole genome shotgun (WGS) entry which is preliminary data.</text>
</comment>
<evidence type="ECO:0000256" key="12">
    <source>
        <dbReference type="ARBA" id="ARBA00022989"/>
    </source>
</evidence>
<keyword evidence="22" id="KW-0012">Acyltransferase</keyword>
<dbReference type="InterPro" id="IPR023346">
    <property type="entry name" value="Lysozyme-like_dom_sf"/>
</dbReference>
<gene>
    <name evidence="22" type="ORF">HNR53_001815</name>
</gene>
<keyword evidence="14" id="KW-0511">Multifunctional enzyme</keyword>
<comment type="catalytic activity">
    <reaction evidence="16">
        <text>Preferential cleavage: (Ac)2-L-Lys-D-Ala-|-D-Ala. Also transpeptidation of peptidyl-alanyl moieties that are N-acyl substituents of D-alanine.</text>
        <dbReference type="EC" id="3.4.16.4"/>
    </reaction>
</comment>
<reference evidence="22 23" key="1">
    <citation type="submission" date="2020-08" db="EMBL/GenBank/DDBJ databases">
        <title>Genomic Encyclopedia of Type Strains, Phase IV (KMG-IV): sequencing the most valuable type-strain genomes for metagenomic binning, comparative biology and taxonomic classification.</title>
        <authorList>
            <person name="Goeker M."/>
        </authorList>
    </citation>
    <scope>NUCLEOTIDE SEQUENCE [LARGE SCALE GENOMIC DNA]</scope>
    <source>
        <strain evidence="22 23">DSM 5391</strain>
    </source>
</reference>
<dbReference type="Pfam" id="PF00912">
    <property type="entry name" value="Transgly"/>
    <property type="match status" value="1"/>
</dbReference>
<evidence type="ECO:0000256" key="2">
    <source>
        <dbReference type="ARBA" id="ARBA00007739"/>
    </source>
</evidence>
<evidence type="ECO:0000256" key="6">
    <source>
        <dbReference type="ARBA" id="ARBA00022676"/>
    </source>
</evidence>